<evidence type="ECO:0000313" key="2">
    <source>
        <dbReference type="Proteomes" id="UP000679992"/>
    </source>
</evidence>
<dbReference type="RefSeq" id="WP_213654116.1">
    <property type="nucleotide sequence ID" value="NZ_BOSL01000003.1"/>
</dbReference>
<keyword evidence="2" id="KW-1185">Reference proteome</keyword>
<name>A0ABQ4M9Y9_9BACL</name>
<accession>A0ABQ4M9Y9</accession>
<organism evidence="1 2">
    <name type="scientific">Paenibacillus vini</name>
    <dbReference type="NCBI Taxonomy" id="1476024"/>
    <lineage>
        <taxon>Bacteria</taxon>
        <taxon>Bacillati</taxon>
        <taxon>Bacillota</taxon>
        <taxon>Bacilli</taxon>
        <taxon>Bacillales</taxon>
        <taxon>Paenibacillaceae</taxon>
        <taxon>Paenibacillus</taxon>
    </lineage>
</organism>
<proteinExistence type="predicted"/>
<comment type="caution">
    <text evidence="1">The sequence shown here is derived from an EMBL/GenBank/DDBJ whole genome shotgun (WGS) entry which is preliminary data.</text>
</comment>
<reference evidence="1 2" key="1">
    <citation type="submission" date="2021-03" db="EMBL/GenBank/DDBJ databases">
        <title>Antimicrobial resistance genes in bacteria isolated from Japanese honey, and their potential for conferring macrolide and lincosamide resistance in the American foulbrood pathogen Paenibacillus larvae.</title>
        <authorList>
            <person name="Okamoto M."/>
            <person name="Kumagai M."/>
            <person name="Kanamori H."/>
            <person name="Takamatsu D."/>
        </authorList>
    </citation>
    <scope>NUCLEOTIDE SEQUENCE [LARGE SCALE GENOMIC DNA]</scope>
    <source>
        <strain evidence="1 2">J42TS3</strain>
    </source>
</reference>
<protein>
    <submittedName>
        <fullName evidence="1">Uncharacterized protein</fullName>
    </submittedName>
</protein>
<dbReference type="Proteomes" id="UP000679992">
    <property type="component" value="Unassembled WGS sequence"/>
</dbReference>
<dbReference type="EMBL" id="BOSL01000003">
    <property type="protein sequence ID" value="GIP52210.1"/>
    <property type="molecule type" value="Genomic_DNA"/>
</dbReference>
<evidence type="ECO:0000313" key="1">
    <source>
        <dbReference type="EMBL" id="GIP52210.1"/>
    </source>
</evidence>
<sequence>MAWNKSGYHNNFDKQQMFFISKQEEQRKNGERKRDQAIKEELEACNREFTLIQGYMKSEDWAYIFSAQDGSNSPITMKFRNIISNDEAEITVQHKDNIDFVRQFINEKLNKE</sequence>
<gene>
    <name evidence="1" type="ORF">J42TS3_12450</name>
</gene>